<reference evidence="2" key="1">
    <citation type="submission" date="2014-11" db="EMBL/GenBank/DDBJ databases">
        <authorList>
            <person name="Amaro Gonzalez C."/>
        </authorList>
    </citation>
    <scope>NUCLEOTIDE SEQUENCE</scope>
</reference>
<reference evidence="2" key="2">
    <citation type="journal article" date="2015" name="Fish Shellfish Immunol.">
        <title>Early steps in the European eel (Anguilla anguilla)-Vibrio vulnificus interaction in the gills: Role of the RtxA13 toxin.</title>
        <authorList>
            <person name="Callol A."/>
            <person name="Pajuelo D."/>
            <person name="Ebbesson L."/>
            <person name="Teles M."/>
            <person name="MacKenzie S."/>
            <person name="Amaro C."/>
        </authorList>
    </citation>
    <scope>NUCLEOTIDE SEQUENCE</scope>
</reference>
<sequence length="23" mass="2621">MTQNTEGPTGGTPRLYLLWDTLR</sequence>
<dbReference type="EMBL" id="GBXM01029135">
    <property type="protein sequence ID" value="JAH79442.1"/>
    <property type="molecule type" value="Transcribed_RNA"/>
</dbReference>
<feature type="region of interest" description="Disordered" evidence="1">
    <location>
        <begin position="1"/>
        <end position="23"/>
    </location>
</feature>
<proteinExistence type="predicted"/>
<protein>
    <submittedName>
        <fullName evidence="2">Uncharacterized protein</fullName>
    </submittedName>
</protein>
<organism evidence="2">
    <name type="scientific">Anguilla anguilla</name>
    <name type="common">European freshwater eel</name>
    <name type="synonym">Muraena anguilla</name>
    <dbReference type="NCBI Taxonomy" id="7936"/>
    <lineage>
        <taxon>Eukaryota</taxon>
        <taxon>Metazoa</taxon>
        <taxon>Chordata</taxon>
        <taxon>Craniata</taxon>
        <taxon>Vertebrata</taxon>
        <taxon>Euteleostomi</taxon>
        <taxon>Actinopterygii</taxon>
        <taxon>Neopterygii</taxon>
        <taxon>Teleostei</taxon>
        <taxon>Anguilliformes</taxon>
        <taxon>Anguillidae</taxon>
        <taxon>Anguilla</taxon>
    </lineage>
</organism>
<name>A0A0E9VN09_ANGAN</name>
<dbReference type="AlphaFoldDB" id="A0A0E9VN09"/>
<evidence type="ECO:0000313" key="2">
    <source>
        <dbReference type="EMBL" id="JAH79442.1"/>
    </source>
</evidence>
<accession>A0A0E9VN09</accession>
<evidence type="ECO:0000256" key="1">
    <source>
        <dbReference type="SAM" id="MobiDB-lite"/>
    </source>
</evidence>